<dbReference type="EMBL" id="JPVP01000035">
    <property type="protein sequence ID" value="KGR88903.1"/>
    <property type="molecule type" value="Genomic_DNA"/>
</dbReference>
<sequence>MGWSFPKGGGEINGRNYSQHALERMAPDTPEVKATLTSRAIKKAEKLGYKPQIKEFSDFIKKYVDPRNIPPSVIEDAIMNTKKTPGNRSGTYVHETKDVKVIINEAGDVITVIPK</sequence>
<protein>
    <recommendedName>
        <fullName evidence="4">YeeF</fullName>
    </recommendedName>
</protein>
<dbReference type="STRING" id="1220589.CD32_00990"/>
<evidence type="ECO:0008006" key="4">
    <source>
        <dbReference type="Google" id="ProtNLM"/>
    </source>
</evidence>
<dbReference type="AlphaFoldDB" id="A0A0A3J149"/>
<dbReference type="Proteomes" id="UP000030437">
    <property type="component" value="Unassembled WGS sequence"/>
</dbReference>
<organism evidence="2 3">
    <name type="scientific">Lysinibacillus odysseyi 34hs-1 = NBRC 100172</name>
    <dbReference type="NCBI Taxonomy" id="1220589"/>
    <lineage>
        <taxon>Bacteria</taxon>
        <taxon>Bacillati</taxon>
        <taxon>Bacillota</taxon>
        <taxon>Bacilli</taxon>
        <taxon>Bacillales</taxon>
        <taxon>Bacillaceae</taxon>
        <taxon>Lysinibacillus</taxon>
    </lineage>
</organism>
<proteinExistence type="predicted"/>
<name>A0A0A3J149_9BACI</name>
<accession>A0A0A3J149</accession>
<evidence type="ECO:0000256" key="1">
    <source>
        <dbReference type="SAM" id="MobiDB-lite"/>
    </source>
</evidence>
<reference evidence="2 3" key="1">
    <citation type="submission" date="2014-02" db="EMBL/GenBank/DDBJ databases">
        <title>Draft genome sequence of Lysinibacillus odysseyi NBRC 100172.</title>
        <authorList>
            <person name="Zhang F."/>
            <person name="Wang G."/>
            <person name="Zhang L."/>
        </authorList>
    </citation>
    <scope>NUCLEOTIDE SEQUENCE [LARGE SCALE GENOMIC DNA]</scope>
    <source>
        <strain evidence="2 3">NBRC 100172</strain>
    </source>
</reference>
<comment type="caution">
    <text evidence="2">The sequence shown here is derived from an EMBL/GenBank/DDBJ whole genome shotgun (WGS) entry which is preliminary data.</text>
</comment>
<feature type="region of interest" description="Disordered" evidence="1">
    <location>
        <begin position="1"/>
        <end position="20"/>
    </location>
</feature>
<dbReference type="eggNOG" id="ENOG50334F1">
    <property type="taxonomic scope" value="Bacteria"/>
</dbReference>
<keyword evidence="3" id="KW-1185">Reference proteome</keyword>
<evidence type="ECO:0000313" key="3">
    <source>
        <dbReference type="Proteomes" id="UP000030437"/>
    </source>
</evidence>
<evidence type="ECO:0000313" key="2">
    <source>
        <dbReference type="EMBL" id="KGR88903.1"/>
    </source>
</evidence>
<gene>
    <name evidence="2" type="ORF">CD32_00990</name>
</gene>